<comment type="caution">
    <text evidence="1">The sequence shown here is derived from an EMBL/GenBank/DDBJ whole genome shotgun (WGS) entry which is preliminary data.</text>
</comment>
<reference evidence="2" key="1">
    <citation type="journal article" date="2022" name="Mol. Ecol. Resour.">
        <title>The genomes of chicory, endive, great burdock and yacon provide insights into Asteraceae palaeo-polyploidization history and plant inulin production.</title>
        <authorList>
            <person name="Fan W."/>
            <person name="Wang S."/>
            <person name="Wang H."/>
            <person name="Wang A."/>
            <person name="Jiang F."/>
            <person name="Liu H."/>
            <person name="Zhao H."/>
            <person name="Xu D."/>
            <person name="Zhang Y."/>
        </authorList>
    </citation>
    <scope>NUCLEOTIDE SEQUENCE [LARGE SCALE GENOMIC DNA]</scope>
    <source>
        <strain evidence="2">cv. Yunnan</strain>
    </source>
</reference>
<name>A0ACB9DDA7_9ASTR</name>
<proteinExistence type="predicted"/>
<reference evidence="1 2" key="2">
    <citation type="journal article" date="2022" name="Mol. Ecol. Resour.">
        <title>The genomes of chicory, endive, great burdock and yacon provide insights into Asteraceae paleo-polyploidization history and plant inulin production.</title>
        <authorList>
            <person name="Fan W."/>
            <person name="Wang S."/>
            <person name="Wang H."/>
            <person name="Wang A."/>
            <person name="Jiang F."/>
            <person name="Liu H."/>
            <person name="Zhao H."/>
            <person name="Xu D."/>
            <person name="Zhang Y."/>
        </authorList>
    </citation>
    <scope>NUCLEOTIDE SEQUENCE [LARGE SCALE GENOMIC DNA]</scope>
    <source>
        <strain evidence="2">cv. Yunnan</strain>
        <tissue evidence="1">Leaves</tissue>
    </source>
</reference>
<organism evidence="1 2">
    <name type="scientific">Smallanthus sonchifolius</name>
    <dbReference type="NCBI Taxonomy" id="185202"/>
    <lineage>
        <taxon>Eukaryota</taxon>
        <taxon>Viridiplantae</taxon>
        <taxon>Streptophyta</taxon>
        <taxon>Embryophyta</taxon>
        <taxon>Tracheophyta</taxon>
        <taxon>Spermatophyta</taxon>
        <taxon>Magnoliopsida</taxon>
        <taxon>eudicotyledons</taxon>
        <taxon>Gunneridae</taxon>
        <taxon>Pentapetalae</taxon>
        <taxon>asterids</taxon>
        <taxon>campanulids</taxon>
        <taxon>Asterales</taxon>
        <taxon>Asteraceae</taxon>
        <taxon>Asteroideae</taxon>
        <taxon>Heliantheae alliance</taxon>
        <taxon>Millerieae</taxon>
        <taxon>Smallanthus</taxon>
    </lineage>
</organism>
<evidence type="ECO:0000313" key="1">
    <source>
        <dbReference type="EMBL" id="KAI3744415.1"/>
    </source>
</evidence>
<keyword evidence="2" id="KW-1185">Reference proteome</keyword>
<gene>
    <name evidence="1" type="ORF">L1987_57495</name>
</gene>
<accession>A0ACB9DDA7</accession>
<dbReference type="EMBL" id="CM042036">
    <property type="protein sequence ID" value="KAI3744415.1"/>
    <property type="molecule type" value="Genomic_DNA"/>
</dbReference>
<protein>
    <submittedName>
        <fullName evidence="1">Uncharacterized protein</fullName>
    </submittedName>
</protein>
<evidence type="ECO:0000313" key="2">
    <source>
        <dbReference type="Proteomes" id="UP001056120"/>
    </source>
</evidence>
<sequence>MSSRRLLASLLRSSAPPSTDLRPDLHSLTPVEPLHADAPTLTHPLPATFSTVQSTTPLPPARRRLSHLLLRLLKDLMMERSLTSSQAPVPLDRFVR</sequence>
<dbReference type="Proteomes" id="UP001056120">
    <property type="component" value="Linkage Group LG19"/>
</dbReference>